<keyword evidence="2" id="KW-0808">Transferase</keyword>
<protein>
    <submittedName>
        <fullName evidence="2">GNAT family acetyltransferase</fullName>
    </submittedName>
</protein>
<sequence>MSSLTILTKEKLTDCIHLYVDVFNSPPWNETWTVGSAEERLSDLVSTPKFRGYTLHIDGKPAGFIAGNAKRTSKGMTFYIAELCVDPSIQGKGIGSTLLSHLEKELNREGIQSIYLLTSPGSPAEGFYERHSFTKNDNRIIMHK</sequence>
<dbReference type="SUPFAM" id="SSF55729">
    <property type="entry name" value="Acyl-CoA N-acyltransferases (Nat)"/>
    <property type="match status" value="1"/>
</dbReference>
<dbReference type="InterPro" id="IPR000182">
    <property type="entry name" value="GNAT_dom"/>
</dbReference>
<comment type="caution">
    <text evidence="2">The sequence shown here is derived from an EMBL/GenBank/DDBJ whole genome shotgun (WGS) entry which is preliminary data.</text>
</comment>
<reference evidence="3" key="1">
    <citation type="submission" date="2015-07" db="EMBL/GenBank/DDBJ databases">
        <title>Fjat-14235 jcm11544.</title>
        <authorList>
            <person name="Liu B."/>
            <person name="Wang J."/>
            <person name="Zhu Y."/>
            <person name="Liu G."/>
            <person name="Chen Q."/>
            <person name="Chen Z."/>
            <person name="Lan J."/>
            <person name="Che J."/>
            <person name="Ge C."/>
            <person name="Shi H."/>
            <person name="Pan Z."/>
            <person name="Liu X."/>
        </authorList>
    </citation>
    <scope>NUCLEOTIDE SEQUENCE [LARGE SCALE GENOMIC DNA]</scope>
    <source>
        <strain evidence="3">JCM 11544</strain>
    </source>
</reference>
<dbReference type="STRING" id="189381.GCA_900166615_00137"/>
<dbReference type="PATRIC" id="fig|189381.12.peg.3619"/>
<evidence type="ECO:0000313" key="2">
    <source>
        <dbReference type="EMBL" id="KON83187.1"/>
    </source>
</evidence>
<dbReference type="CDD" id="cd04301">
    <property type="entry name" value="NAT_SF"/>
    <property type="match status" value="1"/>
</dbReference>
<keyword evidence="3" id="KW-1185">Reference proteome</keyword>
<accession>A0A0M0G0Q7</accession>
<dbReference type="AlphaFoldDB" id="A0A0M0G0Q7"/>
<dbReference type="Proteomes" id="UP000037405">
    <property type="component" value="Unassembled WGS sequence"/>
</dbReference>
<feature type="domain" description="N-acetyltransferase" evidence="1">
    <location>
        <begin position="2"/>
        <end position="144"/>
    </location>
</feature>
<dbReference type="Pfam" id="PF00583">
    <property type="entry name" value="Acetyltransf_1"/>
    <property type="match status" value="1"/>
</dbReference>
<dbReference type="RefSeq" id="WP_053429808.1">
    <property type="nucleotide sequence ID" value="NZ_LGUE01000008.1"/>
</dbReference>
<dbReference type="EMBL" id="LGUE01000008">
    <property type="protein sequence ID" value="KON83187.1"/>
    <property type="molecule type" value="Genomic_DNA"/>
</dbReference>
<gene>
    <name evidence="2" type="ORF">AF331_20405</name>
</gene>
<organism evidence="2 3">
    <name type="scientific">Rossellomorea marisflavi</name>
    <dbReference type="NCBI Taxonomy" id="189381"/>
    <lineage>
        <taxon>Bacteria</taxon>
        <taxon>Bacillati</taxon>
        <taxon>Bacillota</taxon>
        <taxon>Bacilli</taxon>
        <taxon>Bacillales</taxon>
        <taxon>Bacillaceae</taxon>
        <taxon>Rossellomorea</taxon>
    </lineage>
</organism>
<proteinExistence type="predicted"/>
<name>A0A0M0G0Q7_9BACI</name>
<evidence type="ECO:0000259" key="1">
    <source>
        <dbReference type="PROSITE" id="PS51186"/>
    </source>
</evidence>
<dbReference type="OrthoDB" id="9775804at2"/>
<dbReference type="InterPro" id="IPR016181">
    <property type="entry name" value="Acyl_CoA_acyltransferase"/>
</dbReference>
<dbReference type="Gene3D" id="3.40.630.30">
    <property type="match status" value="1"/>
</dbReference>
<dbReference type="GO" id="GO:0016747">
    <property type="term" value="F:acyltransferase activity, transferring groups other than amino-acyl groups"/>
    <property type="evidence" value="ECO:0007669"/>
    <property type="project" value="InterPro"/>
</dbReference>
<evidence type="ECO:0000313" key="3">
    <source>
        <dbReference type="Proteomes" id="UP000037405"/>
    </source>
</evidence>
<dbReference type="PROSITE" id="PS51186">
    <property type="entry name" value="GNAT"/>
    <property type="match status" value="1"/>
</dbReference>